<proteinExistence type="predicted"/>
<feature type="non-terminal residue" evidence="1">
    <location>
        <position position="1"/>
    </location>
</feature>
<dbReference type="AlphaFoldDB" id="A0A1A8NNZ9"/>
<reference evidence="1" key="2">
    <citation type="submission" date="2016-06" db="EMBL/GenBank/DDBJ databases">
        <title>The genome of a short-lived fish provides insights into sex chromosome evolution and the genetic control of aging.</title>
        <authorList>
            <person name="Reichwald K."/>
            <person name="Felder M."/>
            <person name="Petzold A."/>
            <person name="Koch P."/>
            <person name="Groth M."/>
            <person name="Platzer M."/>
        </authorList>
    </citation>
    <scope>NUCLEOTIDE SEQUENCE</scope>
    <source>
        <tissue evidence="1">Brain</tissue>
    </source>
</reference>
<name>A0A1A8NNZ9_9TELE</name>
<organism evidence="1">
    <name type="scientific">Nothobranchius rachovii</name>
    <name type="common">bluefin notho</name>
    <dbReference type="NCBI Taxonomy" id="451742"/>
    <lineage>
        <taxon>Eukaryota</taxon>
        <taxon>Metazoa</taxon>
        <taxon>Chordata</taxon>
        <taxon>Craniata</taxon>
        <taxon>Vertebrata</taxon>
        <taxon>Euteleostomi</taxon>
        <taxon>Actinopterygii</taxon>
        <taxon>Neopterygii</taxon>
        <taxon>Teleostei</taxon>
        <taxon>Neoteleostei</taxon>
        <taxon>Acanthomorphata</taxon>
        <taxon>Ovalentaria</taxon>
        <taxon>Atherinomorphae</taxon>
        <taxon>Cyprinodontiformes</taxon>
        <taxon>Nothobranchiidae</taxon>
        <taxon>Nothobranchius</taxon>
    </lineage>
</organism>
<protein>
    <submittedName>
        <fullName evidence="1">Transcription factor EC</fullName>
    </submittedName>
</protein>
<evidence type="ECO:0000313" key="1">
    <source>
        <dbReference type="EMBL" id="SBR70624.1"/>
    </source>
</evidence>
<dbReference type="EMBL" id="HAEH01003191">
    <property type="protein sequence ID" value="SBR70624.1"/>
    <property type="molecule type" value="Transcribed_RNA"/>
</dbReference>
<reference evidence="1" key="1">
    <citation type="submission" date="2016-05" db="EMBL/GenBank/DDBJ databases">
        <authorList>
            <person name="Lavstsen T."/>
            <person name="Jespersen J.S."/>
        </authorList>
    </citation>
    <scope>NUCLEOTIDE SEQUENCE</scope>
    <source>
        <tissue evidence="1">Brain</tissue>
    </source>
</reference>
<accession>A0A1A8NNZ9</accession>
<gene>
    <name evidence="1" type="primary">TFEC</name>
</gene>
<sequence length="49" mass="6100">GKYLLWWLYTVKYAKTFLKLYFYKTYALHKDPGQTYALYERPYLSFSLF</sequence>